<dbReference type="AlphaFoldDB" id="A0A853BC97"/>
<keyword evidence="2" id="KW-0378">Hydrolase</keyword>
<dbReference type="Proteomes" id="UP000549616">
    <property type="component" value="Unassembled WGS sequence"/>
</dbReference>
<evidence type="ECO:0000313" key="2">
    <source>
        <dbReference type="EMBL" id="NYI92405.1"/>
    </source>
</evidence>
<dbReference type="InterPro" id="IPR032466">
    <property type="entry name" value="Metal_Hydrolase"/>
</dbReference>
<dbReference type="PANTHER" id="PTHR43135">
    <property type="entry name" value="ALPHA-D-RIBOSE 1-METHYLPHOSPHONATE 5-TRIPHOSPHATE DIPHOSPHATASE"/>
    <property type="match status" value="1"/>
</dbReference>
<evidence type="ECO:0000313" key="3">
    <source>
        <dbReference type="Proteomes" id="UP000549616"/>
    </source>
</evidence>
<dbReference type="Gene3D" id="1.20.58.520">
    <property type="entry name" value="Amidohydrolase"/>
    <property type="match status" value="1"/>
</dbReference>
<reference evidence="2 3" key="1">
    <citation type="submission" date="2020-07" db="EMBL/GenBank/DDBJ databases">
        <title>Sequencing the genomes of 1000 actinobacteria strains.</title>
        <authorList>
            <person name="Klenk H.-P."/>
        </authorList>
    </citation>
    <scope>NUCLEOTIDE SEQUENCE [LARGE SCALE GENOMIC DNA]</scope>
    <source>
        <strain evidence="2 3">DSM 104006</strain>
    </source>
</reference>
<name>A0A853BC97_9PSEU</name>
<accession>A0A853BC97</accession>
<dbReference type="Gene3D" id="3.40.50.10910">
    <property type="entry name" value="Amidohydrolase"/>
    <property type="match status" value="1"/>
</dbReference>
<dbReference type="SUPFAM" id="SSF51556">
    <property type="entry name" value="Metallo-dependent hydrolases"/>
    <property type="match status" value="1"/>
</dbReference>
<dbReference type="Pfam" id="PF01979">
    <property type="entry name" value="Amidohydro_1"/>
    <property type="match status" value="1"/>
</dbReference>
<feature type="domain" description="Amidohydrolase-related" evidence="1">
    <location>
        <begin position="48"/>
        <end position="354"/>
    </location>
</feature>
<dbReference type="InterPro" id="IPR011059">
    <property type="entry name" value="Metal-dep_hydrolase_composite"/>
</dbReference>
<dbReference type="InterPro" id="IPR006680">
    <property type="entry name" value="Amidohydro-rel"/>
</dbReference>
<dbReference type="PANTHER" id="PTHR43135:SF3">
    <property type="entry name" value="ALPHA-D-RIBOSE 1-METHYLPHOSPHONATE 5-TRIPHOSPHATE DIPHOSPHATASE"/>
    <property type="match status" value="1"/>
</dbReference>
<evidence type="ECO:0000259" key="1">
    <source>
        <dbReference type="Pfam" id="PF01979"/>
    </source>
</evidence>
<gene>
    <name evidence="2" type="ORF">HNR02_005780</name>
</gene>
<dbReference type="InterPro" id="IPR051781">
    <property type="entry name" value="Metallo-dep_Hydrolase"/>
</dbReference>
<keyword evidence="3" id="KW-1185">Reference proteome</keyword>
<sequence>MEAITIENVRIFDGTGLTPPGSVHLHGDRIVAEAVPGARTADGGGGALLPGLIDTHVHVGRRAELAACARWGVTTALDMAAPDPGATLPLRHLDGVTDLFSAGFPAVAPDSGPIAALGYPGEIAVCGPGSAEAFVARRVRDGVDYLKILVEDPGLPGAKALAPETVAALVRAAHDHGLRVVAHATTLGAYRLAVEAAVDVVTHVPMNAAVTADLAAQVAVASPTLTMMRGVCTTIGSNPALGLAYDNARDSVRALDAAGVTIVAGSDANAESSAPFSPPHGESLHEELRLLVDADLSPAAALRAATSAAAEAFGLADRGVVAAGRRADLVLVDGDPTVEIEATTRIRQVWIGGQKIAVPSTNRKL</sequence>
<comment type="caution">
    <text evidence="2">The sequence shown here is derived from an EMBL/GenBank/DDBJ whole genome shotgun (WGS) entry which is preliminary data.</text>
</comment>
<protein>
    <submittedName>
        <fullName evidence="2">Imidazolonepropionase-like amidohydrolase</fullName>
    </submittedName>
</protein>
<organism evidence="2 3">
    <name type="scientific">Amycolatopsis endophytica</name>
    <dbReference type="NCBI Taxonomy" id="860233"/>
    <lineage>
        <taxon>Bacteria</taxon>
        <taxon>Bacillati</taxon>
        <taxon>Actinomycetota</taxon>
        <taxon>Actinomycetes</taxon>
        <taxon>Pseudonocardiales</taxon>
        <taxon>Pseudonocardiaceae</taxon>
        <taxon>Amycolatopsis</taxon>
    </lineage>
</organism>
<dbReference type="SUPFAM" id="SSF51338">
    <property type="entry name" value="Composite domain of metallo-dependent hydrolases"/>
    <property type="match status" value="1"/>
</dbReference>
<dbReference type="Gene3D" id="2.30.40.10">
    <property type="entry name" value="Urease, subunit C, domain 1"/>
    <property type="match status" value="1"/>
</dbReference>
<dbReference type="Gene3D" id="3.30.110.90">
    <property type="entry name" value="Amidohydrolase"/>
    <property type="match status" value="1"/>
</dbReference>
<dbReference type="EMBL" id="JACCFK010000002">
    <property type="protein sequence ID" value="NYI92405.1"/>
    <property type="molecule type" value="Genomic_DNA"/>
</dbReference>
<dbReference type="RefSeq" id="WP_179776659.1">
    <property type="nucleotide sequence ID" value="NZ_JACCFK010000002.1"/>
</dbReference>
<dbReference type="GO" id="GO:0016810">
    <property type="term" value="F:hydrolase activity, acting on carbon-nitrogen (but not peptide) bonds"/>
    <property type="evidence" value="ECO:0007669"/>
    <property type="project" value="InterPro"/>
</dbReference>
<proteinExistence type="predicted"/>